<dbReference type="NCBIfam" id="NF045682">
    <property type="entry name" value="DVU0772_fam"/>
    <property type="match status" value="1"/>
</dbReference>
<evidence type="ECO:0000313" key="1">
    <source>
        <dbReference type="EMBL" id="HJD96293.1"/>
    </source>
</evidence>
<dbReference type="InterPro" id="IPR059223">
    <property type="entry name" value="DVU0772-like"/>
</dbReference>
<dbReference type="RefSeq" id="WP_304120514.1">
    <property type="nucleotide sequence ID" value="NZ_DYZA01000028.1"/>
</dbReference>
<reference evidence="1" key="1">
    <citation type="journal article" date="2021" name="PeerJ">
        <title>Extensive microbial diversity within the chicken gut microbiome revealed by metagenomics and culture.</title>
        <authorList>
            <person name="Gilroy R."/>
            <person name="Ravi A."/>
            <person name="Getino M."/>
            <person name="Pursley I."/>
            <person name="Horton D.L."/>
            <person name="Alikhan N.F."/>
            <person name="Baker D."/>
            <person name="Gharbi K."/>
            <person name="Hall N."/>
            <person name="Watson M."/>
            <person name="Adriaenssens E.M."/>
            <person name="Foster-Nyarko E."/>
            <person name="Jarju S."/>
            <person name="Secka A."/>
            <person name="Antonio M."/>
            <person name="Oren A."/>
            <person name="Chaudhuri R.R."/>
            <person name="La Ragione R."/>
            <person name="Hildebrand F."/>
            <person name="Pallen M.J."/>
        </authorList>
    </citation>
    <scope>NUCLEOTIDE SEQUENCE</scope>
    <source>
        <strain evidence="1">ChiGjej2B2-19336</strain>
    </source>
</reference>
<reference evidence="1" key="2">
    <citation type="submission" date="2021-09" db="EMBL/GenBank/DDBJ databases">
        <authorList>
            <person name="Gilroy R."/>
        </authorList>
    </citation>
    <scope>NUCLEOTIDE SEQUENCE</scope>
    <source>
        <strain evidence="1">ChiGjej2B2-19336</strain>
    </source>
</reference>
<name>A0A921AUC2_9BACT</name>
<protein>
    <submittedName>
        <fullName evidence="1">Uncharacterized protein</fullName>
    </submittedName>
</protein>
<gene>
    <name evidence="1" type="ORF">K8W16_01425</name>
</gene>
<sequence length="120" mass="14244">MQYNTTEQLKAFSRLPIEWNLDPADAVTLYLEWGNNDWRAEHPPVRSKDDFAHYFVLDNWTDRPTLRLVMRNSEATEDLWVSPLPKELENNFHKEFGSLKGVFMPSDPMKDWLREKLYAA</sequence>
<evidence type="ECO:0000313" key="2">
    <source>
        <dbReference type="Proteomes" id="UP000698963"/>
    </source>
</evidence>
<dbReference type="Proteomes" id="UP000698963">
    <property type="component" value="Unassembled WGS sequence"/>
</dbReference>
<dbReference type="AlphaFoldDB" id="A0A921AUC2"/>
<dbReference type="EMBL" id="DYZA01000028">
    <property type="protein sequence ID" value="HJD96293.1"/>
    <property type="molecule type" value="Genomic_DNA"/>
</dbReference>
<accession>A0A921AUC2</accession>
<organism evidence="1 2">
    <name type="scientific">Mailhella massiliensis</name>
    <dbReference type="NCBI Taxonomy" id="1903261"/>
    <lineage>
        <taxon>Bacteria</taxon>
        <taxon>Pseudomonadati</taxon>
        <taxon>Thermodesulfobacteriota</taxon>
        <taxon>Desulfovibrionia</taxon>
        <taxon>Desulfovibrionales</taxon>
        <taxon>Desulfovibrionaceae</taxon>
        <taxon>Mailhella</taxon>
    </lineage>
</organism>
<comment type="caution">
    <text evidence="1">The sequence shown here is derived from an EMBL/GenBank/DDBJ whole genome shotgun (WGS) entry which is preliminary data.</text>
</comment>
<proteinExistence type="predicted"/>